<evidence type="ECO:0000313" key="5">
    <source>
        <dbReference type="Proteomes" id="UP000197138"/>
    </source>
</evidence>
<dbReference type="InterPro" id="IPR020103">
    <property type="entry name" value="PsdUridine_synth_cat_dom_sf"/>
</dbReference>
<comment type="caution">
    <text evidence="4">The sequence shown here is derived from an EMBL/GenBank/DDBJ whole genome shotgun (WGS) entry which is preliminary data.</text>
</comment>
<protein>
    <recommendedName>
        <fullName evidence="3">Pseudouridine synthase RsuA/RluA-like domain-containing protein</fullName>
    </recommendedName>
</protein>
<dbReference type="AlphaFoldDB" id="A0A218Y1D5"/>
<dbReference type="GO" id="GO:0009982">
    <property type="term" value="F:pseudouridine synthase activity"/>
    <property type="evidence" value="ECO:0007669"/>
    <property type="project" value="InterPro"/>
</dbReference>
<evidence type="ECO:0000256" key="2">
    <source>
        <dbReference type="SAM" id="MobiDB-lite"/>
    </source>
</evidence>
<dbReference type="GO" id="GO:0000455">
    <property type="term" value="P:enzyme-directed rRNA pseudouridine synthesis"/>
    <property type="evidence" value="ECO:0007669"/>
    <property type="project" value="TreeGrafter"/>
</dbReference>
<dbReference type="GO" id="GO:0003723">
    <property type="term" value="F:RNA binding"/>
    <property type="evidence" value="ECO:0007669"/>
    <property type="project" value="InterPro"/>
</dbReference>
<dbReference type="InterPro" id="IPR006224">
    <property type="entry name" value="PsdUridine_synth_RluA-like_CS"/>
</dbReference>
<dbReference type="PROSITE" id="PS01129">
    <property type="entry name" value="PSI_RLU"/>
    <property type="match status" value="1"/>
</dbReference>
<gene>
    <name evidence="4" type="ORF">CDL15_Pgr014914</name>
</gene>
<sequence length="353" mass="39763">MATARVKNAPSVAVIIYHRQSQMQMQKMKRKRGDEERKEEMEIVWQTPADPPEAQDYIFRHGRRYVRPYYFEFISHVSAVKCGRIQVEGKMVPISYPVKSSQKISHFVHRHEPPVTANGVSVLQEEPDVVTVCKPASVPVHPCGQYRKNTVVGILEAEHGLAPLFRTLLVSFIFFDTIISAVHRLDRLVSGLLIFARSASRADLFRQQVHGSGGRNVSVRGKEACTKFARIRTDGTHSIVLCEPVTGRTHQIRVHLQYTGHPIANDVLYLSEHCLGKDGRRAVRAAVAAGKPLEQAAAPHEDDARQSGNKEDSYDMLTYDDGGEEEEGLWLHCIRYSGPGWAYECPYPHWASL</sequence>
<dbReference type="Proteomes" id="UP000197138">
    <property type="component" value="Unassembled WGS sequence"/>
</dbReference>
<organism evidence="4 5">
    <name type="scientific">Punica granatum</name>
    <name type="common">Pomegranate</name>
    <dbReference type="NCBI Taxonomy" id="22663"/>
    <lineage>
        <taxon>Eukaryota</taxon>
        <taxon>Viridiplantae</taxon>
        <taxon>Streptophyta</taxon>
        <taxon>Embryophyta</taxon>
        <taxon>Tracheophyta</taxon>
        <taxon>Spermatophyta</taxon>
        <taxon>Magnoliopsida</taxon>
        <taxon>eudicotyledons</taxon>
        <taxon>Gunneridae</taxon>
        <taxon>Pentapetalae</taxon>
        <taxon>rosids</taxon>
        <taxon>malvids</taxon>
        <taxon>Myrtales</taxon>
        <taxon>Lythraceae</taxon>
        <taxon>Punica</taxon>
    </lineage>
</organism>
<dbReference type="InterPro" id="IPR006145">
    <property type="entry name" value="PsdUridine_synth_RsuA/RluA"/>
</dbReference>
<evidence type="ECO:0000256" key="1">
    <source>
        <dbReference type="ARBA" id="ARBA00000073"/>
    </source>
</evidence>
<evidence type="ECO:0000313" key="4">
    <source>
        <dbReference type="EMBL" id="OWM90611.1"/>
    </source>
</evidence>
<feature type="compositionally biased region" description="Basic and acidic residues" evidence="2">
    <location>
        <begin position="299"/>
        <end position="313"/>
    </location>
</feature>
<accession>A0A218Y1D5</accession>
<dbReference type="Gene3D" id="3.30.2350.10">
    <property type="entry name" value="Pseudouridine synthase"/>
    <property type="match status" value="2"/>
</dbReference>
<dbReference type="EMBL" id="MTKT01000548">
    <property type="protein sequence ID" value="OWM90611.1"/>
    <property type="molecule type" value="Genomic_DNA"/>
</dbReference>
<dbReference type="PANTHER" id="PTHR21600">
    <property type="entry name" value="MITOCHONDRIAL RNA PSEUDOURIDINE SYNTHASE"/>
    <property type="match status" value="1"/>
</dbReference>
<name>A0A218Y1D5_PUNGR</name>
<comment type="catalytic activity">
    <reaction evidence="1">
        <text>a uridine in RNA = a pseudouridine in RNA</text>
        <dbReference type="Rhea" id="RHEA:48348"/>
        <dbReference type="Rhea" id="RHEA-COMP:12068"/>
        <dbReference type="Rhea" id="RHEA-COMP:12069"/>
        <dbReference type="ChEBI" id="CHEBI:65314"/>
        <dbReference type="ChEBI" id="CHEBI:65315"/>
    </reaction>
</comment>
<proteinExistence type="predicted"/>
<feature type="domain" description="Pseudouridine synthase RsuA/RluA-like" evidence="3">
    <location>
        <begin position="220"/>
        <end position="257"/>
    </location>
</feature>
<feature type="domain" description="Pseudouridine synthase RsuA/RluA-like" evidence="3">
    <location>
        <begin position="128"/>
        <end position="209"/>
    </location>
</feature>
<reference evidence="5" key="1">
    <citation type="journal article" date="2017" name="Plant J.">
        <title>The pomegranate (Punica granatum L.) genome and the genomics of punicalagin biosynthesis.</title>
        <authorList>
            <person name="Qin G."/>
            <person name="Xu C."/>
            <person name="Ming R."/>
            <person name="Tang H."/>
            <person name="Guyot R."/>
            <person name="Kramer E.M."/>
            <person name="Hu Y."/>
            <person name="Yi X."/>
            <person name="Qi Y."/>
            <person name="Xu X."/>
            <person name="Gao Z."/>
            <person name="Pan H."/>
            <person name="Jian J."/>
            <person name="Tian Y."/>
            <person name="Yue Z."/>
            <person name="Xu Y."/>
        </authorList>
    </citation>
    <scope>NUCLEOTIDE SEQUENCE [LARGE SCALE GENOMIC DNA]</scope>
    <source>
        <strain evidence="5">cv. Dabenzi</strain>
    </source>
</reference>
<evidence type="ECO:0000259" key="3">
    <source>
        <dbReference type="Pfam" id="PF00849"/>
    </source>
</evidence>
<dbReference type="CDD" id="cd02557">
    <property type="entry name" value="PseudoU_synth_ScRIB2"/>
    <property type="match status" value="1"/>
</dbReference>
<feature type="region of interest" description="Disordered" evidence="2">
    <location>
        <begin position="293"/>
        <end position="316"/>
    </location>
</feature>
<dbReference type="InterPro" id="IPR050188">
    <property type="entry name" value="RluA_PseudoU_synthase"/>
</dbReference>
<dbReference type="PANTHER" id="PTHR21600:SF40">
    <property type="entry name" value="PSEUDOURIDYLATE SYNTHASE RPUSD2"/>
    <property type="match status" value="1"/>
</dbReference>
<dbReference type="Pfam" id="PF00849">
    <property type="entry name" value="PseudoU_synth_2"/>
    <property type="match status" value="2"/>
</dbReference>
<dbReference type="SUPFAM" id="SSF55120">
    <property type="entry name" value="Pseudouridine synthase"/>
    <property type="match status" value="1"/>
</dbReference>